<evidence type="ECO:0000256" key="4">
    <source>
        <dbReference type="ARBA" id="ARBA00023242"/>
    </source>
</evidence>
<dbReference type="GO" id="GO:0005634">
    <property type="term" value="C:nucleus"/>
    <property type="evidence" value="ECO:0007669"/>
    <property type="project" value="UniProtKB-SubCell"/>
</dbReference>
<feature type="compositionally biased region" description="Low complexity" evidence="5">
    <location>
        <begin position="32"/>
        <end position="43"/>
    </location>
</feature>
<evidence type="ECO:0000313" key="7">
    <source>
        <dbReference type="EMBL" id="CAL1381014.1"/>
    </source>
</evidence>
<proteinExistence type="predicted"/>
<keyword evidence="4" id="KW-0539">Nucleus</keyword>
<organism evidence="7 8">
    <name type="scientific">Linum trigynum</name>
    <dbReference type="NCBI Taxonomy" id="586398"/>
    <lineage>
        <taxon>Eukaryota</taxon>
        <taxon>Viridiplantae</taxon>
        <taxon>Streptophyta</taxon>
        <taxon>Embryophyta</taxon>
        <taxon>Tracheophyta</taxon>
        <taxon>Spermatophyta</taxon>
        <taxon>Magnoliopsida</taxon>
        <taxon>eudicotyledons</taxon>
        <taxon>Gunneridae</taxon>
        <taxon>Pentapetalae</taxon>
        <taxon>rosids</taxon>
        <taxon>fabids</taxon>
        <taxon>Malpighiales</taxon>
        <taxon>Linaceae</taxon>
        <taxon>Linum</taxon>
    </lineage>
</organism>
<feature type="domain" description="WPP" evidence="6">
    <location>
        <begin position="46"/>
        <end position="81"/>
    </location>
</feature>
<dbReference type="InterPro" id="IPR025265">
    <property type="entry name" value="WPP_dom"/>
</dbReference>
<accession>A0AAV2E5B3</accession>
<dbReference type="Proteomes" id="UP001497516">
    <property type="component" value="Chromosome 4"/>
</dbReference>
<evidence type="ECO:0000256" key="3">
    <source>
        <dbReference type="ARBA" id="ARBA00022490"/>
    </source>
</evidence>
<evidence type="ECO:0000313" key="8">
    <source>
        <dbReference type="Proteomes" id="UP001497516"/>
    </source>
</evidence>
<keyword evidence="3" id="KW-0963">Cytoplasm</keyword>
<protein>
    <recommendedName>
        <fullName evidence="6">WPP domain-containing protein</fullName>
    </recommendedName>
</protein>
<evidence type="ECO:0000256" key="2">
    <source>
        <dbReference type="ARBA" id="ARBA00004496"/>
    </source>
</evidence>
<dbReference type="AlphaFoldDB" id="A0AAV2E5B3"/>
<dbReference type="Gene3D" id="1.10.246.200">
    <property type="entry name" value="WPP domain"/>
    <property type="match status" value="1"/>
</dbReference>
<dbReference type="EMBL" id="OZ034817">
    <property type="protein sequence ID" value="CAL1381014.1"/>
    <property type="molecule type" value="Genomic_DNA"/>
</dbReference>
<evidence type="ECO:0000259" key="6">
    <source>
        <dbReference type="Pfam" id="PF13943"/>
    </source>
</evidence>
<reference evidence="7 8" key="1">
    <citation type="submission" date="2024-04" db="EMBL/GenBank/DDBJ databases">
        <authorList>
            <person name="Fracassetti M."/>
        </authorList>
    </citation>
    <scope>NUCLEOTIDE SEQUENCE [LARGE SCALE GENOMIC DNA]</scope>
</reference>
<name>A0AAV2E5B3_9ROSI</name>
<dbReference type="Pfam" id="PF13943">
    <property type="entry name" value="WPP"/>
    <property type="match status" value="1"/>
</dbReference>
<evidence type="ECO:0000256" key="5">
    <source>
        <dbReference type="SAM" id="MobiDB-lite"/>
    </source>
</evidence>
<evidence type="ECO:0000256" key="1">
    <source>
        <dbReference type="ARBA" id="ARBA00004123"/>
    </source>
</evidence>
<comment type="subcellular location">
    <subcellularLocation>
        <location evidence="2">Cytoplasm</location>
    </subcellularLocation>
    <subcellularLocation>
        <location evidence="1">Nucleus</location>
    </subcellularLocation>
</comment>
<feature type="compositionally biased region" description="Polar residues" evidence="5">
    <location>
        <begin position="1"/>
        <end position="12"/>
    </location>
</feature>
<feature type="region of interest" description="Disordered" evidence="5">
    <location>
        <begin position="1"/>
        <end position="53"/>
    </location>
</feature>
<dbReference type="InterPro" id="IPR038214">
    <property type="entry name" value="WPP_sf"/>
</dbReference>
<gene>
    <name evidence="7" type="ORF">LTRI10_LOCUS22421</name>
</gene>
<keyword evidence="8" id="KW-1185">Reference proteome</keyword>
<sequence length="97" mass="10170">MTDSDGTATALQRTIHKHPTAEAIGIKDDGATSLNTTQNQQSQHLAPLPTPSVLSKRYGTISTEEAADVVGCIEEEALVAPATPLRPRMKGSKSSTA</sequence>
<dbReference type="GO" id="GO:0005737">
    <property type="term" value="C:cytoplasm"/>
    <property type="evidence" value="ECO:0007669"/>
    <property type="project" value="UniProtKB-SubCell"/>
</dbReference>